<protein>
    <submittedName>
        <fullName evidence="1">Uncharacterized protein</fullName>
    </submittedName>
</protein>
<dbReference type="EMBL" id="AP019416">
    <property type="protein sequence ID" value="BBI54330.1"/>
    <property type="molecule type" value="Genomic_DNA"/>
</dbReference>
<sequence length="57" mass="6383">MIIGEAKSFGEDIIKDNDLDKLKKSASIIPESIIVISVLKDSFSKEEKTSYRIRILG</sequence>
<keyword evidence="2" id="KW-1185">Reference proteome</keyword>
<proteinExistence type="predicted"/>
<evidence type="ECO:0000313" key="2">
    <source>
        <dbReference type="Proteomes" id="UP000289555"/>
    </source>
</evidence>
<evidence type="ECO:0000313" key="1">
    <source>
        <dbReference type="EMBL" id="BBI54330.1"/>
    </source>
</evidence>
<accession>A0ABM7GU30</accession>
<reference evidence="2" key="1">
    <citation type="journal article" date="2019" name="Microbiol. Resour. Announc.">
        <title>Complete Genome Sequence of Halomonas olivaria, a Moderately Halophilic Bacterium Isolated from Olive Processing Effluents, Obtained by Nanopore Sequencing.</title>
        <authorList>
            <person name="Nagata S."/>
            <person name="Ii K.M."/>
            <person name="Tsukimi T."/>
            <person name="Miura M.C."/>
            <person name="Galipon J."/>
            <person name="Arakawa K."/>
        </authorList>
    </citation>
    <scope>NUCLEOTIDE SEQUENCE [LARGE SCALE GENOMIC DNA]</scope>
    <source>
        <strain evidence="2">TYRC17</strain>
    </source>
</reference>
<organism evidence="1 2">
    <name type="scientific">Vreelandella olivaria</name>
    <dbReference type="NCBI Taxonomy" id="390919"/>
    <lineage>
        <taxon>Bacteria</taxon>
        <taxon>Pseudomonadati</taxon>
        <taxon>Pseudomonadota</taxon>
        <taxon>Gammaproteobacteria</taxon>
        <taxon>Oceanospirillales</taxon>
        <taxon>Halomonadaceae</taxon>
        <taxon>Vreelandella</taxon>
    </lineage>
</organism>
<name>A0ABM7GU30_9GAMM</name>
<dbReference type="Proteomes" id="UP000289555">
    <property type="component" value="Chromosome"/>
</dbReference>
<gene>
    <name evidence="1" type="ORF">HORIV_67510</name>
</gene>